<dbReference type="GO" id="GO:0004888">
    <property type="term" value="F:transmembrane signaling receptor activity"/>
    <property type="evidence" value="ECO:0007669"/>
    <property type="project" value="InterPro"/>
</dbReference>
<sequence length="459" mass="50749">MNAPGVLKVNPARSHLQKLSGEALDMRARLYNENGEFERGIHLLWSECSEIIMDSAREIWAKEFQSPDRMNIPAEHWQIWIEKTLETTRIKFTTPIDREWVRQVGRPARHFFNFGVASPLIVSTLADLAERIGSKIQQKYESEPQKRNSLIPVLYRLTTCELEIILAELTQLEKQQAAEDRGKAGEIFRRDVAKQLDVALDESERLRRETAATSDAARVTLSRASEVAMAAQQSSQSMLEAARTAARMAQSIADVEREVEKTNIIFAEAATQSAQAAQNTRQLSGEVQSIESILGFIRDIAGQTNLLALNATIEAARAGDAGRGFAVVAQEVKSLAAQTARATDDIASKIMAIQSATHQAVSTNDSVCQTIQAVEQSAQNIRQSMEKQNNTVTLIAASVDETARTADGISGTIAAIRTDTEKMTERVTRLEEGFGSVDQHLSEMKLQTEHFVTNLVVEQ</sequence>
<dbReference type="PANTHER" id="PTHR32089">
    <property type="entry name" value="METHYL-ACCEPTING CHEMOTAXIS PROTEIN MCPB"/>
    <property type="match status" value="1"/>
</dbReference>
<evidence type="ECO:0000259" key="4">
    <source>
        <dbReference type="PROSITE" id="PS50111"/>
    </source>
</evidence>
<evidence type="ECO:0000313" key="6">
    <source>
        <dbReference type="Proteomes" id="UP000575068"/>
    </source>
</evidence>
<dbReference type="InterPro" id="IPR004090">
    <property type="entry name" value="Chemotax_Me-accpt_rcpt"/>
</dbReference>
<dbReference type="Proteomes" id="UP000575068">
    <property type="component" value="Unassembled WGS sequence"/>
</dbReference>
<reference evidence="5 6" key="1">
    <citation type="submission" date="2020-08" db="EMBL/GenBank/DDBJ databases">
        <title>Genomic Encyclopedia of Type Strains, Phase IV (KMG-IV): sequencing the most valuable type-strain genomes for metagenomic binning, comparative biology and taxonomic classification.</title>
        <authorList>
            <person name="Goeker M."/>
        </authorList>
    </citation>
    <scope>NUCLEOTIDE SEQUENCE [LARGE SCALE GENOMIC DNA]</scope>
    <source>
        <strain evidence="5 6">DSM 7465</strain>
    </source>
</reference>
<dbReference type="SUPFAM" id="SSF58104">
    <property type="entry name" value="Methyl-accepting chemotaxis protein (MCP) signaling domain"/>
    <property type="match status" value="1"/>
</dbReference>
<dbReference type="GO" id="GO:0006935">
    <property type="term" value="P:chemotaxis"/>
    <property type="evidence" value="ECO:0007669"/>
    <property type="project" value="InterPro"/>
</dbReference>
<dbReference type="EMBL" id="JACHOV010000002">
    <property type="protein sequence ID" value="MBB4640214.1"/>
    <property type="molecule type" value="Genomic_DNA"/>
</dbReference>
<evidence type="ECO:0000256" key="2">
    <source>
        <dbReference type="ARBA" id="ARBA00029447"/>
    </source>
</evidence>
<dbReference type="GO" id="GO:0007165">
    <property type="term" value="P:signal transduction"/>
    <property type="evidence" value="ECO:0007669"/>
    <property type="project" value="UniProtKB-KW"/>
</dbReference>
<protein>
    <submittedName>
        <fullName evidence="5">Methyl-accepting chemotaxis protein</fullName>
    </submittedName>
</protein>
<keyword evidence="6" id="KW-1185">Reference proteome</keyword>
<evidence type="ECO:0000313" key="5">
    <source>
        <dbReference type="EMBL" id="MBB4640214.1"/>
    </source>
</evidence>
<evidence type="ECO:0000256" key="3">
    <source>
        <dbReference type="PROSITE-ProRule" id="PRU00284"/>
    </source>
</evidence>
<dbReference type="PRINTS" id="PR00260">
    <property type="entry name" value="CHEMTRNSDUCR"/>
</dbReference>
<dbReference type="InterPro" id="IPR004089">
    <property type="entry name" value="MCPsignal_dom"/>
</dbReference>
<dbReference type="PANTHER" id="PTHR32089:SF112">
    <property type="entry name" value="LYSOZYME-LIKE PROTEIN-RELATED"/>
    <property type="match status" value="1"/>
</dbReference>
<dbReference type="GO" id="GO:0016020">
    <property type="term" value="C:membrane"/>
    <property type="evidence" value="ECO:0007669"/>
    <property type="project" value="InterPro"/>
</dbReference>
<dbReference type="SMART" id="SM00283">
    <property type="entry name" value="MA"/>
    <property type="match status" value="1"/>
</dbReference>
<gene>
    <name evidence="5" type="ORF">HNQ99_000502</name>
</gene>
<comment type="caution">
    <text evidence="5">The sequence shown here is derived from an EMBL/GenBank/DDBJ whole genome shotgun (WGS) entry which is preliminary data.</text>
</comment>
<accession>A0A840HRP7</accession>
<dbReference type="PROSITE" id="PS50111">
    <property type="entry name" value="CHEMOTAXIS_TRANSDUC_2"/>
    <property type="match status" value="1"/>
</dbReference>
<name>A0A840HRP7_9SPHN</name>
<dbReference type="AlphaFoldDB" id="A0A840HRP7"/>
<keyword evidence="1 3" id="KW-0807">Transducer</keyword>
<evidence type="ECO:0000256" key="1">
    <source>
        <dbReference type="ARBA" id="ARBA00023224"/>
    </source>
</evidence>
<organism evidence="5 6">
    <name type="scientific">Rhizorhapis suberifaciens</name>
    <name type="common">corky root of lettuce</name>
    <dbReference type="NCBI Taxonomy" id="13656"/>
    <lineage>
        <taxon>Bacteria</taxon>
        <taxon>Pseudomonadati</taxon>
        <taxon>Pseudomonadota</taxon>
        <taxon>Alphaproteobacteria</taxon>
        <taxon>Sphingomonadales</taxon>
        <taxon>Sphingomonadaceae</taxon>
        <taxon>Rhizorhapis</taxon>
    </lineage>
</organism>
<dbReference type="RefSeq" id="WP_184474082.1">
    <property type="nucleotide sequence ID" value="NZ_JACHOV010000002.1"/>
</dbReference>
<proteinExistence type="inferred from homology"/>
<dbReference type="Pfam" id="PF00015">
    <property type="entry name" value="MCPsignal"/>
    <property type="match status" value="1"/>
</dbReference>
<comment type="similarity">
    <text evidence="2">Belongs to the methyl-accepting chemotaxis (MCP) protein family.</text>
</comment>
<feature type="domain" description="Methyl-accepting transducer" evidence="4">
    <location>
        <begin position="202"/>
        <end position="424"/>
    </location>
</feature>
<dbReference type="Gene3D" id="1.10.287.950">
    <property type="entry name" value="Methyl-accepting chemotaxis protein"/>
    <property type="match status" value="1"/>
</dbReference>